<dbReference type="EMBL" id="CP090978">
    <property type="protein sequence ID" value="UJF34415.1"/>
    <property type="molecule type" value="Genomic_DNA"/>
</dbReference>
<name>A0ABY3SLJ7_9BACL</name>
<evidence type="ECO:0000313" key="2">
    <source>
        <dbReference type="EMBL" id="UJF34415.1"/>
    </source>
</evidence>
<accession>A0ABY3SLJ7</accession>
<dbReference type="Proteomes" id="UP001649230">
    <property type="component" value="Chromosome"/>
</dbReference>
<dbReference type="RefSeq" id="WP_235120989.1">
    <property type="nucleotide sequence ID" value="NZ_CP090978.1"/>
</dbReference>
<feature type="signal peptide" evidence="1">
    <location>
        <begin position="1"/>
        <end position="25"/>
    </location>
</feature>
<organism evidence="2 3">
    <name type="scientific">Paenibacillus hexagrammi</name>
    <dbReference type="NCBI Taxonomy" id="2908839"/>
    <lineage>
        <taxon>Bacteria</taxon>
        <taxon>Bacillati</taxon>
        <taxon>Bacillota</taxon>
        <taxon>Bacilli</taxon>
        <taxon>Bacillales</taxon>
        <taxon>Paenibacillaceae</taxon>
        <taxon>Paenibacillus</taxon>
    </lineage>
</organism>
<evidence type="ECO:0000313" key="3">
    <source>
        <dbReference type="Proteomes" id="UP001649230"/>
    </source>
</evidence>
<gene>
    <name evidence="2" type="ORF">L0M14_04250</name>
</gene>
<keyword evidence="1" id="KW-0732">Signal</keyword>
<feature type="chain" id="PRO_5047193472" evidence="1">
    <location>
        <begin position="26"/>
        <end position="91"/>
    </location>
</feature>
<reference evidence="2 3" key="1">
    <citation type="journal article" date="2024" name="Int. J. Syst. Evol. Microbiol.">
        <title>Paenibacillus hexagrammi sp. nov., a novel bacterium isolated from the gut content of Hexagrammos agrammus.</title>
        <authorList>
            <person name="Jung H.K."/>
            <person name="Kim D.G."/>
            <person name="Zin H."/>
            <person name="Park J."/>
            <person name="Jung H."/>
            <person name="Kim Y.O."/>
            <person name="Kong H.J."/>
            <person name="Kim J.W."/>
            <person name="Kim Y.S."/>
        </authorList>
    </citation>
    <scope>NUCLEOTIDE SEQUENCE [LARGE SCALE GENOMIC DNA]</scope>
    <source>
        <strain evidence="2 3">YPD9-1</strain>
    </source>
</reference>
<evidence type="ECO:0000256" key="1">
    <source>
        <dbReference type="SAM" id="SignalP"/>
    </source>
</evidence>
<sequence length="91" mass="9813">MKALKTKLALLLTCSSLLVPSVVSAATTDDTEAPMYIYKEGFIQTNVHGIYVPGHYINIDDDTRVAFLPGGIGIIAVDKDTVLPEGSKYLN</sequence>
<proteinExistence type="predicted"/>
<protein>
    <submittedName>
        <fullName evidence="2">Uncharacterized protein</fullName>
    </submittedName>
</protein>
<keyword evidence="3" id="KW-1185">Reference proteome</keyword>